<evidence type="ECO:0000313" key="3">
    <source>
        <dbReference type="Proteomes" id="UP000750711"/>
    </source>
</evidence>
<name>A0A9P8LBQ6_9PEZI</name>
<feature type="compositionally biased region" description="Low complexity" evidence="1">
    <location>
        <begin position="63"/>
        <end position="75"/>
    </location>
</feature>
<reference evidence="2" key="1">
    <citation type="submission" date="2021-03" db="EMBL/GenBank/DDBJ databases">
        <title>Comparative genomics and phylogenomic investigation of the class Geoglossomycetes provide insights into ecological specialization and systematics.</title>
        <authorList>
            <person name="Melie T."/>
            <person name="Pirro S."/>
            <person name="Miller A.N."/>
            <person name="Quandt A."/>
        </authorList>
    </citation>
    <scope>NUCLEOTIDE SEQUENCE</scope>
    <source>
        <strain evidence="2">CAQ_001_2017</strain>
    </source>
</reference>
<feature type="compositionally biased region" description="Low complexity" evidence="1">
    <location>
        <begin position="127"/>
        <end position="141"/>
    </location>
</feature>
<protein>
    <submittedName>
        <fullName evidence="2">Uncharacterized protein</fullName>
    </submittedName>
</protein>
<feature type="region of interest" description="Disordered" evidence="1">
    <location>
        <begin position="93"/>
        <end position="254"/>
    </location>
</feature>
<evidence type="ECO:0000313" key="2">
    <source>
        <dbReference type="EMBL" id="KAH0559311.1"/>
    </source>
</evidence>
<evidence type="ECO:0000256" key="1">
    <source>
        <dbReference type="SAM" id="MobiDB-lite"/>
    </source>
</evidence>
<dbReference type="AlphaFoldDB" id="A0A9P8LBQ6"/>
<organism evidence="2 3">
    <name type="scientific">Trichoglossum hirsutum</name>
    <dbReference type="NCBI Taxonomy" id="265104"/>
    <lineage>
        <taxon>Eukaryota</taxon>
        <taxon>Fungi</taxon>
        <taxon>Dikarya</taxon>
        <taxon>Ascomycota</taxon>
        <taxon>Pezizomycotina</taxon>
        <taxon>Geoglossomycetes</taxon>
        <taxon>Geoglossales</taxon>
        <taxon>Geoglossaceae</taxon>
        <taxon>Trichoglossum</taxon>
    </lineage>
</organism>
<comment type="caution">
    <text evidence="2">The sequence shown here is derived from an EMBL/GenBank/DDBJ whole genome shotgun (WGS) entry which is preliminary data.</text>
</comment>
<dbReference type="Proteomes" id="UP000750711">
    <property type="component" value="Unassembled WGS sequence"/>
</dbReference>
<feature type="compositionally biased region" description="Basic and acidic residues" evidence="1">
    <location>
        <begin position="160"/>
        <end position="172"/>
    </location>
</feature>
<keyword evidence="3" id="KW-1185">Reference proteome</keyword>
<feature type="region of interest" description="Disordered" evidence="1">
    <location>
        <begin position="54"/>
        <end position="81"/>
    </location>
</feature>
<dbReference type="EMBL" id="JAGHQM010000630">
    <property type="protein sequence ID" value="KAH0559311.1"/>
    <property type="molecule type" value="Genomic_DNA"/>
</dbReference>
<gene>
    <name evidence="2" type="ORF">GP486_004174</name>
</gene>
<accession>A0A9P8LBQ6</accession>
<feature type="compositionally biased region" description="Basic and acidic residues" evidence="1">
    <location>
        <begin position="209"/>
        <end position="226"/>
    </location>
</feature>
<proteinExistence type="predicted"/>
<feature type="region of interest" description="Disordered" evidence="1">
    <location>
        <begin position="1"/>
        <end position="26"/>
    </location>
</feature>
<sequence>MNGDVRTPQALLTAPTPPQPRESSLFSYGMPFMASSKVPCPSHQEYHPPFRFSTATPAITEVSPPTTSPQPNSQQVNLSLPHEVSISALDLQQTMSQILPPRRELPFAKPGHSGKPGPSPARGKARPLTTTLELPELPNPTFRSAPKGATTLQYPSQGDSHLEKQPSEKPPEKPPLLFKPRGGSSPTLSTIAASDKSEPTAFSAYAPDARSREIPSESRSLERPDKPQMPSDETISHPVARTEASSTQKYPFPQVPLRDEDMRYMDTFVQKHMHYEQPVPSNDLSRLAGLSSKDRQAEIDSMICDLIHDENFYRLLEAVENSWQRIGFDIRR</sequence>
<feature type="compositionally biased region" description="Polar residues" evidence="1">
    <location>
        <begin position="150"/>
        <end position="159"/>
    </location>
</feature>